<sequence length="75" mass="7882">MPEGSYTAKLLSEGPSRVGQKVIEEAGEAALAAATGETDNLPAEIADLLYHTLTLMASVGVSPNAVWEELRARRG</sequence>
<keyword evidence="4" id="KW-0028">Amino-acid biosynthesis</keyword>
<dbReference type="InterPro" id="IPR008179">
    <property type="entry name" value="HisE"/>
</dbReference>
<evidence type="ECO:0000256" key="1">
    <source>
        <dbReference type="ARBA" id="ARBA00001460"/>
    </source>
</evidence>
<evidence type="ECO:0000256" key="6">
    <source>
        <dbReference type="ARBA" id="ARBA00022801"/>
    </source>
</evidence>
<keyword evidence="10" id="KW-1185">Reference proteome</keyword>
<keyword evidence="6" id="KW-0378">Hydrolase</keyword>
<dbReference type="Proteomes" id="UP001174909">
    <property type="component" value="Unassembled WGS sequence"/>
</dbReference>
<evidence type="ECO:0000256" key="2">
    <source>
        <dbReference type="ARBA" id="ARBA00005204"/>
    </source>
</evidence>
<comment type="catalytic activity">
    <reaction evidence="1">
        <text>1-(5-phospho-beta-D-ribosyl)-ATP + H2O = 1-(5-phospho-beta-D-ribosyl)-5'-AMP + diphosphate + H(+)</text>
        <dbReference type="Rhea" id="RHEA:22828"/>
        <dbReference type="ChEBI" id="CHEBI:15377"/>
        <dbReference type="ChEBI" id="CHEBI:15378"/>
        <dbReference type="ChEBI" id="CHEBI:33019"/>
        <dbReference type="ChEBI" id="CHEBI:59457"/>
        <dbReference type="ChEBI" id="CHEBI:73183"/>
        <dbReference type="EC" id="3.6.1.31"/>
    </reaction>
</comment>
<evidence type="ECO:0000256" key="8">
    <source>
        <dbReference type="ARBA" id="ARBA00023102"/>
    </source>
</evidence>
<evidence type="ECO:0000313" key="9">
    <source>
        <dbReference type="EMBL" id="CAI8018218.1"/>
    </source>
</evidence>
<dbReference type="PANTHER" id="PTHR42945">
    <property type="entry name" value="HISTIDINE BIOSYNTHESIS BIFUNCTIONAL PROTEIN"/>
    <property type="match status" value="1"/>
</dbReference>
<dbReference type="GO" id="GO:0004636">
    <property type="term" value="F:phosphoribosyl-ATP diphosphatase activity"/>
    <property type="evidence" value="ECO:0007669"/>
    <property type="project" value="UniProtKB-EC"/>
</dbReference>
<keyword evidence="5" id="KW-0547">Nucleotide-binding</keyword>
<name>A0AA35WE98_GEOBA</name>
<evidence type="ECO:0000256" key="4">
    <source>
        <dbReference type="ARBA" id="ARBA00022605"/>
    </source>
</evidence>
<evidence type="ECO:0000313" key="10">
    <source>
        <dbReference type="Proteomes" id="UP001174909"/>
    </source>
</evidence>
<evidence type="ECO:0000256" key="3">
    <source>
        <dbReference type="ARBA" id="ARBA00012414"/>
    </source>
</evidence>
<dbReference type="Gene3D" id="1.10.287.1080">
    <property type="entry name" value="MazG-like"/>
    <property type="match status" value="1"/>
</dbReference>
<dbReference type="CDD" id="cd11534">
    <property type="entry name" value="NTP-PPase_HisIE_like"/>
    <property type="match status" value="1"/>
</dbReference>
<accession>A0AA35WE98</accession>
<dbReference type="PANTHER" id="PTHR42945:SF1">
    <property type="entry name" value="HISTIDINE BIOSYNTHESIS BIFUNCTIONAL PROTEIN HIS7"/>
    <property type="match status" value="1"/>
</dbReference>
<reference evidence="9" key="1">
    <citation type="submission" date="2023-03" db="EMBL/GenBank/DDBJ databases">
        <authorList>
            <person name="Steffen K."/>
            <person name="Cardenas P."/>
        </authorList>
    </citation>
    <scope>NUCLEOTIDE SEQUENCE</scope>
</reference>
<proteinExistence type="predicted"/>
<dbReference type="InterPro" id="IPR021130">
    <property type="entry name" value="PRib-ATP_PPHydrolase-like"/>
</dbReference>
<dbReference type="EMBL" id="CASHTH010001687">
    <property type="protein sequence ID" value="CAI8018218.1"/>
    <property type="molecule type" value="Genomic_DNA"/>
</dbReference>
<keyword evidence="7" id="KW-0067">ATP-binding</keyword>
<gene>
    <name evidence="9" type="ORF">GBAR_LOCUS11029</name>
</gene>
<dbReference type="EC" id="3.6.1.31" evidence="3"/>
<dbReference type="GO" id="GO:0000105">
    <property type="term" value="P:L-histidine biosynthetic process"/>
    <property type="evidence" value="ECO:0007669"/>
    <property type="project" value="UniProtKB-KW"/>
</dbReference>
<dbReference type="GO" id="GO:0005524">
    <property type="term" value="F:ATP binding"/>
    <property type="evidence" value="ECO:0007669"/>
    <property type="project" value="UniProtKB-KW"/>
</dbReference>
<dbReference type="SUPFAM" id="SSF101386">
    <property type="entry name" value="all-alpha NTP pyrophosphatases"/>
    <property type="match status" value="1"/>
</dbReference>
<dbReference type="AlphaFoldDB" id="A0AA35WE98"/>
<keyword evidence="8" id="KW-0368">Histidine biosynthesis</keyword>
<evidence type="ECO:0000256" key="5">
    <source>
        <dbReference type="ARBA" id="ARBA00022741"/>
    </source>
</evidence>
<comment type="caution">
    <text evidence="9">The sequence shown here is derived from an EMBL/GenBank/DDBJ whole genome shotgun (WGS) entry which is preliminary data.</text>
</comment>
<protein>
    <recommendedName>
        <fullName evidence="3">phosphoribosyl-ATP diphosphatase</fullName>
        <ecNumber evidence="3">3.6.1.31</ecNumber>
    </recommendedName>
</protein>
<organism evidence="9 10">
    <name type="scientific">Geodia barretti</name>
    <name type="common">Barrett's horny sponge</name>
    <dbReference type="NCBI Taxonomy" id="519541"/>
    <lineage>
        <taxon>Eukaryota</taxon>
        <taxon>Metazoa</taxon>
        <taxon>Porifera</taxon>
        <taxon>Demospongiae</taxon>
        <taxon>Heteroscleromorpha</taxon>
        <taxon>Tetractinellida</taxon>
        <taxon>Astrophorina</taxon>
        <taxon>Geodiidae</taxon>
        <taxon>Geodia</taxon>
    </lineage>
</organism>
<comment type="pathway">
    <text evidence="2">Amino-acid biosynthesis; L-histidine biosynthesis; L-histidine from 5-phospho-alpha-D-ribose 1-diphosphate: step 2/9.</text>
</comment>
<dbReference type="NCBIfam" id="TIGR03188">
    <property type="entry name" value="histidine_hisI"/>
    <property type="match status" value="1"/>
</dbReference>
<evidence type="ECO:0000256" key="7">
    <source>
        <dbReference type="ARBA" id="ARBA00022840"/>
    </source>
</evidence>
<dbReference type="Pfam" id="PF01503">
    <property type="entry name" value="PRA-PH"/>
    <property type="match status" value="1"/>
</dbReference>